<feature type="compositionally biased region" description="Polar residues" evidence="1">
    <location>
        <begin position="53"/>
        <end position="62"/>
    </location>
</feature>
<dbReference type="AlphaFoldDB" id="A0AAE0S646"/>
<evidence type="ECO:0000313" key="2">
    <source>
        <dbReference type="EMBL" id="KAK3585995.1"/>
    </source>
</evidence>
<feature type="region of interest" description="Disordered" evidence="1">
    <location>
        <begin position="39"/>
        <end position="71"/>
    </location>
</feature>
<proteinExistence type="predicted"/>
<sequence>PRKRTTNRFTPPENTNSNGHRSTKENAVVQLRKRHLYDQRRKQHLHRQDSQTKARFQLSSAPPTKRYSDDV</sequence>
<evidence type="ECO:0000256" key="1">
    <source>
        <dbReference type="SAM" id="MobiDB-lite"/>
    </source>
</evidence>
<keyword evidence="3" id="KW-1185">Reference proteome</keyword>
<name>A0AAE0S646_9BIVA</name>
<evidence type="ECO:0000313" key="3">
    <source>
        <dbReference type="Proteomes" id="UP001195483"/>
    </source>
</evidence>
<organism evidence="2 3">
    <name type="scientific">Potamilus streckersoni</name>
    <dbReference type="NCBI Taxonomy" id="2493646"/>
    <lineage>
        <taxon>Eukaryota</taxon>
        <taxon>Metazoa</taxon>
        <taxon>Spiralia</taxon>
        <taxon>Lophotrochozoa</taxon>
        <taxon>Mollusca</taxon>
        <taxon>Bivalvia</taxon>
        <taxon>Autobranchia</taxon>
        <taxon>Heteroconchia</taxon>
        <taxon>Palaeoheterodonta</taxon>
        <taxon>Unionida</taxon>
        <taxon>Unionoidea</taxon>
        <taxon>Unionidae</taxon>
        <taxon>Ambleminae</taxon>
        <taxon>Lampsilini</taxon>
        <taxon>Potamilus</taxon>
    </lineage>
</organism>
<feature type="region of interest" description="Disordered" evidence="1">
    <location>
        <begin position="1"/>
        <end position="26"/>
    </location>
</feature>
<reference evidence="2" key="3">
    <citation type="submission" date="2023-05" db="EMBL/GenBank/DDBJ databases">
        <authorList>
            <person name="Smith C.H."/>
        </authorList>
    </citation>
    <scope>NUCLEOTIDE SEQUENCE</scope>
    <source>
        <strain evidence="2">CHS0354</strain>
        <tissue evidence="2">Mantle</tissue>
    </source>
</reference>
<dbReference type="EMBL" id="JAEAOA010001951">
    <property type="protein sequence ID" value="KAK3585995.1"/>
    <property type="molecule type" value="Genomic_DNA"/>
</dbReference>
<comment type="caution">
    <text evidence="2">The sequence shown here is derived from an EMBL/GenBank/DDBJ whole genome shotgun (WGS) entry which is preliminary data.</text>
</comment>
<gene>
    <name evidence="2" type="ORF">CHS0354_033112</name>
</gene>
<feature type="compositionally biased region" description="Polar residues" evidence="1">
    <location>
        <begin position="7"/>
        <end position="20"/>
    </location>
</feature>
<accession>A0AAE0S646</accession>
<feature type="compositionally biased region" description="Basic and acidic residues" evidence="1">
    <location>
        <begin position="39"/>
        <end position="52"/>
    </location>
</feature>
<feature type="non-terminal residue" evidence="2">
    <location>
        <position position="1"/>
    </location>
</feature>
<reference evidence="2" key="1">
    <citation type="journal article" date="2021" name="Genome Biol. Evol.">
        <title>A High-Quality Reference Genome for a Parasitic Bivalve with Doubly Uniparental Inheritance (Bivalvia: Unionida).</title>
        <authorList>
            <person name="Smith C.H."/>
        </authorList>
    </citation>
    <scope>NUCLEOTIDE SEQUENCE</scope>
    <source>
        <strain evidence="2">CHS0354</strain>
    </source>
</reference>
<reference evidence="2" key="2">
    <citation type="journal article" date="2021" name="Genome Biol. Evol.">
        <title>Developing a high-quality reference genome for a parasitic bivalve with doubly uniparental inheritance (Bivalvia: Unionida).</title>
        <authorList>
            <person name="Smith C.H."/>
        </authorList>
    </citation>
    <scope>NUCLEOTIDE SEQUENCE</scope>
    <source>
        <strain evidence="2">CHS0354</strain>
        <tissue evidence="2">Mantle</tissue>
    </source>
</reference>
<dbReference type="Proteomes" id="UP001195483">
    <property type="component" value="Unassembled WGS sequence"/>
</dbReference>
<protein>
    <submittedName>
        <fullName evidence="2">Uncharacterized protein</fullName>
    </submittedName>
</protein>